<dbReference type="Proteomes" id="UP000274909">
    <property type="component" value="Unassembled WGS sequence"/>
</dbReference>
<sequence length="756" mass="77814">MSERTTPPTPSAETTDEGAPIRSRADRMYGPPRAAHLAFGAPQPLLAYAVPFVIVAIVAGLITMTALAGVLSIGNGEIVPLRNGSGSTLLVGAGLLALALVVAHAYGITAATLALLARSDGRRLSTRRAWAGAARRPGSVTLAAVASAALTVVVAGISTVLLPVLPLAGVAALLVLFAIVIVTAPLLLAWPQVVAGRKPLGAALDWAWRSTRMIVSPSAEPFRSPRVAVVSTVLLTGLVTAGLTALGNLLPVGWWTPVVGVGLSLVPAAIAQVLLAGVLVRGVALREEGVAIAPLVSTTDTAQATARTSRRGGALWGIAVLLVPALLAGVLVWANPWRVPSYAVTDVPQVWRSSQIVPWADGTAVLSRLGGESSGVRLCSGAACTPETEMRSILPTAIAPATDGGILSASWYPIEGPDDRSGRFELRTTYSSPDDLREWAQPLPSGLSEKEVEDVLWDKRGMPGDERVLGGIDSVFQPADSVFARSNQGLLGVAIDASGDFPVIASVARPRESIDAVVSLDFCSDAECSESVQTTIPITWGYGGSNSTSIDVALAPDGRTAVVSLADGESRDGLVPLRVITATADGGSTIETPDTEMPGDPADFDYAYGTQLEIGADGLPVVLYRAPGHPMLRLYSCTDLSCTANTIVDVDPPADVILSSPSLVIDSTGRPLIGVIDESASVALLSCDDAACTTQTPVRLVGAVPTDLGDGEAFALALDGDDHPLLAVGVQRVGSTKKATWSGTVLECAAPRCGAS</sequence>
<evidence type="ECO:0000313" key="4">
    <source>
        <dbReference type="Proteomes" id="UP000274909"/>
    </source>
</evidence>
<evidence type="ECO:0000256" key="1">
    <source>
        <dbReference type="SAM" id="MobiDB-lite"/>
    </source>
</evidence>
<keyword evidence="4" id="KW-1185">Reference proteome</keyword>
<feature type="region of interest" description="Disordered" evidence="1">
    <location>
        <begin position="1"/>
        <end position="25"/>
    </location>
</feature>
<organism evidence="3 4">
    <name type="scientific">Labedella endophytica</name>
    <dbReference type="NCBI Taxonomy" id="1523160"/>
    <lineage>
        <taxon>Bacteria</taxon>
        <taxon>Bacillati</taxon>
        <taxon>Actinomycetota</taxon>
        <taxon>Actinomycetes</taxon>
        <taxon>Micrococcales</taxon>
        <taxon>Microbacteriaceae</taxon>
        <taxon>Labedella</taxon>
    </lineage>
</organism>
<gene>
    <name evidence="3" type="ORF">ELQ94_10595</name>
</gene>
<dbReference type="OrthoDB" id="5756721at2"/>
<feature type="transmembrane region" description="Helical" evidence="2">
    <location>
        <begin position="227"/>
        <end position="246"/>
    </location>
</feature>
<reference evidence="3 4" key="1">
    <citation type="submission" date="2018-12" db="EMBL/GenBank/DDBJ databases">
        <authorList>
            <person name="Li F."/>
        </authorList>
    </citation>
    <scope>NUCLEOTIDE SEQUENCE [LARGE SCALE GENOMIC DNA]</scope>
    <source>
        <strain evidence="3 4">EGI 6500705</strain>
    </source>
</reference>
<accession>A0A3S0VH97</accession>
<proteinExistence type="predicted"/>
<protein>
    <submittedName>
        <fullName evidence="3">Uncharacterized protein</fullName>
    </submittedName>
</protein>
<comment type="caution">
    <text evidence="3">The sequence shown here is derived from an EMBL/GenBank/DDBJ whole genome shotgun (WGS) entry which is preliminary data.</text>
</comment>
<feature type="transmembrane region" description="Helical" evidence="2">
    <location>
        <begin position="167"/>
        <end position="190"/>
    </location>
</feature>
<name>A0A3S0VH97_9MICO</name>
<keyword evidence="2" id="KW-0812">Transmembrane</keyword>
<dbReference type="EMBL" id="RZGZ01000002">
    <property type="protein sequence ID" value="RUR01887.1"/>
    <property type="molecule type" value="Genomic_DNA"/>
</dbReference>
<feature type="transmembrane region" description="Helical" evidence="2">
    <location>
        <begin position="258"/>
        <end position="280"/>
    </location>
</feature>
<feature type="transmembrane region" description="Helical" evidence="2">
    <location>
        <begin position="93"/>
        <end position="117"/>
    </location>
</feature>
<evidence type="ECO:0000256" key="2">
    <source>
        <dbReference type="SAM" id="Phobius"/>
    </source>
</evidence>
<evidence type="ECO:0000313" key="3">
    <source>
        <dbReference type="EMBL" id="RUR01887.1"/>
    </source>
</evidence>
<dbReference type="AlphaFoldDB" id="A0A3S0VH97"/>
<dbReference type="RefSeq" id="WP_127049870.1">
    <property type="nucleotide sequence ID" value="NZ_RZGZ01000002.1"/>
</dbReference>
<feature type="transmembrane region" description="Helical" evidence="2">
    <location>
        <begin position="313"/>
        <end position="334"/>
    </location>
</feature>
<feature type="transmembrane region" description="Helical" evidence="2">
    <location>
        <begin position="45"/>
        <end position="73"/>
    </location>
</feature>
<keyword evidence="2" id="KW-1133">Transmembrane helix</keyword>
<feature type="transmembrane region" description="Helical" evidence="2">
    <location>
        <begin position="138"/>
        <end position="161"/>
    </location>
</feature>
<keyword evidence="2" id="KW-0472">Membrane</keyword>